<dbReference type="Gene3D" id="1.10.10.2840">
    <property type="entry name" value="PucR C-terminal helix-turn-helix domain"/>
    <property type="match status" value="1"/>
</dbReference>
<sequence>MHTAGPGVASTFVITLDRLINVLGGYGARWQGGSADRQTELRSVVLPEIVDGRTVSGDVLLAIGAATTSEAVRWARAARAVVVLTRGGGDPEPDTAGVAVLVVDSAMPWSEFAAIVYGLVMEGRETESGRGPTDLFALADNLSNAVGGAVVIEDRASQVLAFSRGQLDADPARAATILDRQAPPSLRAVFDAHGVFAHLAVSDEPLFVPGDDAVGLTGRMVVAARAGRELLGSVWVAVPKPLAGAQRQALADGARTVALHLLRSRASADLERQVESEMVIRLLESPADAETVASRLGLPPSALRVIALRAVDTAGRHSALLQMFERATAGFGWSRPSRSALADATVYTVLAAEPAAVARDWVSALISTLPDQVTVKAGISAPAAATDLAVARTEADECLALQESTDAGEPPAYDESWDDLLLRRLKTAARSGRTPTRGAVAELREHDSAHGTAYVPTLRAWLQERGDPVRTAAHLGVHENTVRYRMRRMAELTELHLDDARKRFAMTIELAVLD</sequence>
<organism evidence="2 3">
    <name type="scientific">Mycolicibacterium gilvum</name>
    <dbReference type="NCBI Taxonomy" id="1804"/>
    <lineage>
        <taxon>Bacteria</taxon>
        <taxon>Bacillati</taxon>
        <taxon>Actinomycetota</taxon>
        <taxon>Actinomycetes</taxon>
        <taxon>Mycobacteriales</taxon>
        <taxon>Mycobacteriaceae</taxon>
        <taxon>Mycolicibacterium</taxon>
    </lineage>
</organism>
<evidence type="ECO:0000313" key="3">
    <source>
        <dbReference type="Proteomes" id="UP000254291"/>
    </source>
</evidence>
<evidence type="ECO:0000259" key="1">
    <source>
        <dbReference type="Pfam" id="PF13556"/>
    </source>
</evidence>
<accession>A0A378STL9</accession>
<dbReference type="GO" id="GO:0003677">
    <property type="term" value="F:DNA binding"/>
    <property type="evidence" value="ECO:0007669"/>
    <property type="project" value="UniProtKB-KW"/>
</dbReference>
<dbReference type="Proteomes" id="UP000254291">
    <property type="component" value="Unassembled WGS sequence"/>
</dbReference>
<dbReference type="InterPro" id="IPR025736">
    <property type="entry name" value="PucR_C-HTH_dom"/>
</dbReference>
<dbReference type="PANTHER" id="PTHR33744">
    <property type="entry name" value="CARBOHYDRATE DIACID REGULATOR"/>
    <property type="match status" value="1"/>
</dbReference>
<keyword evidence="2" id="KW-0238">DNA-binding</keyword>
<name>A0A378STL9_9MYCO</name>
<protein>
    <submittedName>
        <fullName evidence="2">Putative DNA-binding protein</fullName>
    </submittedName>
</protein>
<dbReference type="AlphaFoldDB" id="A0A378STL9"/>
<reference evidence="2 3" key="1">
    <citation type="submission" date="2018-06" db="EMBL/GenBank/DDBJ databases">
        <authorList>
            <consortium name="Pathogen Informatics"/>
            <person name="Doyle S."/>
        </authorList>
    </citation>
    <scope>NUCLEOTIDE SEQUENCE [LARGE SCALE GENOMIC DNA]</scope>
    <source>
        <strain evidence="2 3">NCTC10742</strain>
    </source>
</reference>
<dbReference type="InterPro" id="IPR042070">
    <property type="entry name" value="PucR_C-HTH_sf"/>
</dbReference>
<gene>
    <name evidence="2" type="ORF">NCTC10742_04496</name>
</gene>
<proteinExistence type="predicted"/>
<dbReference type="Pfam" id="PF13556">
    <property type="entry name" value="HTH_30"/>
    <property type="match status" value="1"/>
</dbReference>
<dbReference type="EMBL" id="UGQM01000001">
    <property type="protein sequence ID" value="STZ45246.1"/>
    <property type="molecule type" value="Genomic_DNA"/>
</dbReference>
<dbReference type="InterPro" id="IPR051448">
    <property type="entry name" value="CdaR-like_regulators"/>
</dbReference>
<evidence type="ECO:0000313" key="2">
    <source>
        <dbReference type="EMBL" id="STZ45246.1"/>
    </source>
</evidence>
<feature type="domain" description="PucR C-terminal helix-turn-helix" evidence="1">
    <location>
        <begin position="455"/>
        <end position="511"/>
    </location>
</feature>
<dbReference type="PANTHER" id="PTHR33744:SF17">
    <property type="entry name" value="CONSERVED PROTEIN"/>
    <property type="match status" value="1"/>
</dbReference>